<dbReference type="EMBL" id="BSXW01000290">
    <property type="protein sequence ID" value="GMF17684.1"/>
    <property type="molecule type" value="Genomic_DNA"/>
</dbReference>
<protein>
    <submittedName>
        <fullName evidence="2">Unnamed protein product</fullName>
    </submittedName>
</protein>
<accession>A0A9W6TQC4</accession>
<dbReference type="AlphaFoldDB" id="A0A9W6TQC4"/>
<comment type="caution">
    <text evidence="2">The sequence shown here is derived from an EMBL/GenBank/DDBJ whole genome shotgun (WGS) entry which is preliminary data.</text>
</comment>
<sequence>MGKKTNWTPAEDLTLCRVWLSASELQLRSEEPKVSFFWNAVLEIFRQEVQSTVERPLNGLKVRWTRINRDSQKFAGIYNELESKGLKEAEDSGGDAAAVATLKEQQWIDEAKGIYHRLYATKFSFEGCWKQLRYSTKWLQLFANSNGSAVSTVLEDPVKQTSHAEVSSTISSEHGIPSTEISTAASAATDVATSAPSHPPTPSTVAAAVAVAAVSTATQDANEFSVSPGRKQRADASLDSSAQISNNQQQQQLPDLTITLVEEFKRHNDLMEDQNTIALLKVDCEMIPDPEARHCFQLLRARYLKRARTTHGYSNGRDSTLV</sequence>
<reference evidence="2" key="1">
    <citation type="submission" date="2023-04" db="EMBL/GenBank/DDBJ databases">
        <title>Phytophthora lilii NBRC 32176.</title>
        <authorList>
            <person name="Ichikawa N."/>
            <person name="Sato H."/>
            <person name="Tonouchi N."/>
        </authorList>
    </citation>
    <scope>NUCLEOTIDE SEQUENCE</scope>
    <source>
        <strain evidence="2">NBRC 32176</strain>
    </source>
</reference>
<evidence type="ECO:0000256" key="1">
    <source>
        <dbReference type="SAM" id="MobiDB-lite"/>
    </source>
</evidence>
<dbReference type="Proteomes" id="UP001165083">
    <property type="component" value="Unassembled WGS sequence"/>
</dbReference>
<gene>
    <name evidence="2" type="ORF">Plil01_000651100</name>
</gene>
<organism evidence="2 3">
    <name type="scientific">Phytophthora lilii</name>
    <dbReference type="NCBI Taxonomy" id="2077276"/>
    <lineage>
        <taxon>Eukaryota</taxon>
        <taxon>Sar</taxon>
        <taxon>Stramenopiles</taxon>
        <taxon>Oomycota</taxon>
        <taxon>Peronosporomycetes</taxon>
        <taxon>Peronosporales</taxon>
        <taxon>Peronosporaceae</taxon>
        <taxon>Phytophthora</taxon>
    </lineage>
</organism>
<evidence type="ECO:0000313" key="3">
    <source>
        <dbReference type="Proteomes" id="UP001165083"/>
    </source>
</evidence>
<proteinExistence type="predicted"/>
<feature type="region of interest" description="Disordered" evidence="1">
    <location>
        <begin position="222"/>
        <end position="250"/>
    </location>
</feature>
<dbReference type="OrthoDB" id="2507178at2759"/>
<dbReference type="PANTHER" id="PTHR45023:SF4">
    <property type="entry name" value="GLYCINE-RICH PROTEIN-RELATED"/>
    <property type="match status" value="1"/>
</dbReference>
<dbReference type="PANTHER" id="PTHR45023">
    <property type="match status" value="1"/>
</dbReference>
<name>A0A9W6TQC4_9STRA</name>
<keyword evidence="3" id="KW-1185">Reference proteome</keyword>
<evidence type="ECO:0000313" key="2">
    <source>
        <dbReference type="EMBL" id="GMF17684.1"/>
    </source>
</evidence>